<evidence type="ECO:0000313" key="2">
    <source>
        <dbReference type="Proteomes" id="UP000019441"/>
    </source>
</evidence>
<dbReference type="Proteomes" id="UP000019441">
    <property type="component" value="Chromosome"/>
</dbReference>
<reference evidence="1 2" key="1">
    <citation type="journal article" date="2014" name="Genome Announc.">
        <title>Whole Genome Sequence of the Probiotic Strain Lactobacillus paracasei N1115, Isolated from Traditional Chinese Fermented Milk.</title>
        <authorList>
            <person name="Wang S."/>
            <person name="Zhu H."/>
            <person name="He F."/>
            <person name="Luo Y."/>
            <person name="Kang Z."/>
            <person name="Lu C."/>
            <person name="Feng L."/>
            <person name="Lu X."/>
            <person name="Xue Y."/>
            <person name="Wang H."/>
        </authorList>
    </citation>
    <scope>NUCLEOTIDE SEQUENCE [LARGE SCALE GENOMIC DNA]</scope>
    <source>
        <strain evidence="1 2">N1115</strain>
    </source>
</reference>
<protein>
    <submittedName>
        <fullName evidence="1">Uncharacterized protein</fullName>
    </submittedName>
</protein>
<sequence>MKNNKRFLFKPSIRMMVPSFVAPEFLDSLSGKTANLYKQQF</sequence>
<proteinExistence type="predicted"/>
<organism evidence="1 2">
    <name type="scientific">Lacticaseibacillus paracasei N1115</name>
    <dbReference type="NCBI Taxonomy" id="1446494"/>
    <lineage>
        <taxon>Bacteria</taxon>
        <taxon>Bacillati</taxon>
        <taxon>Bacillota</taxon>
        <taxon>Bacilli</taxon>
        <taxon>Lactobacillales</taxon>
        <taxon>Lactobacillaceae</taxon>
        <taxon>Lacticaseibacillus</taxon>
    </lineage>
</organism>
<name>A0A806LAW6_LACPA</name>
<evidence type="ECO:0000313" key="1">
    <source>
        <dbReference type="EMBL" id="AHJ31698.1"/>
    </source>
</evidence>
<gene>
    <name evidence="1" type="ORF">AF91_00270</name>
</gene>
<dbReference type="AlphaFoldDB" id="A0A806LAW6"/>
<dbReference type="KEGG" id="lpq:AF91_00270"/>
<accession>A0A806LAW6</accession>
<dbReference type="EMBL" id="CP007122">
    <property type="protein sequence ID" value="AHJ31698.1"/>
    <property type="molecule type" value="Genomic_DNA"/>
</dbReference>